<dbReference type="Proteomes" id="UP001247754">
    <property type="component" value="Unassembled WGS sequence"/>
</dbReference>
<dbReference type="Pfam" id="PF01494">
    <property type="entry name" value="FAD_binding_3"/>
    <property type="match status" value="1"/>
</dbReference>
<dbReference type="SUPFAM" id="SSF51905">
    <property type="entry name" value="FAD/NAD(P)-binding domain"/>
    <property type="match status" value="1"/>
</dbReference>
<comment type="caution">
    <text evidence="5">The sequence shown here is derived from an EMBL/GenBank/DDBJ whole genome shotgun (WGS) entry which is preliminary data.</text>
</comment>
<keyword evidence="6" id="KW-1185">Reference proteome</keyword>
<gene>
    <name evidence="5" type="ORF">RGD00_19485</name>
</gene>
<dbReference type="Gene3D" id="3.40.30.120">
    <property type="match status" value="1"/>
</dbReference>
<dbReference type="Gene3D" id="3.30.9.10">
    <property type="entry name" value="D-Amino Acid Oxidase, subunit A, domain 2"/>
    <property type="match status" value="1"/>
</dbReference>
<evidence type="ECO:0000313" key="5">
    <source>
        <dbReference type="EMBL" id="MDR5654799.1"/>
    </source>
</evidence>
<reference evidence="5 6" key="1">
    <citation type="submission" date="2023-09" db="EMBL/GenBank/DDBJ databases">
        <title>Xinfangfangia sedmenti sp. nov., isolated the sedment.</title>
        <authorList>
            <person name="Xu L."/>
        </authorList>
    </citation>
    <scope>NUCLEOTIDE SEQUENCE [LARGE SCALE GENOMIC DNA]</scope>
    <source>
        <strain evidence="5 6">LG-4</strain>
    </source>
</reference>
<keyword evidence="2" id="KW-0285">Flavoprotein</keyword>
<keyword evidence="5" id="KW-0503">Monooxygenase</keyword>
<dbReference type="PANTHER" id="PTHR43004">
    <property type="entry name" value="TRK SYSTEM POTASSIUM UPTAKE PROTEIN"/>
    <property type="match status" value="1"/>
</dbReference>
<dbReference type="EMBL" id="JAVKPH010000034">
    <property type="protein sequence ID" value="MDR5654799.1"/>
    <property type="molecule type" value="Genomic_DNA"/>
</dbReference>
<dbReference type="PRINTS" id="PR00420">
    <property type="entry name" value="RNGMNOXGNASE"/>
</dbReference>
<dbReference type="RefSeq" id="WP_310458944.1">
    <property type="nucleotide sequence ID" value="NZ_JAVKPH010000034.1"/>
</dbReference>
<evidence type="ECO:0000259" key="4">
    <source>
        <dbReference type="Pfam" id="PF01494"/>
    </source>
</evidence>
<comment type="cofactor">
    <cofactor evidence="1">
        <name>FAD</name>
        <dbReference type="ChEBI" id="CHEBI:57692"/>
    </cofactor>
</comment>
<dbReference type="PANTHER" id="PTHR43004:SF19">
    <property type="entry name" value="BINDING MONOOXYGENASE, PUTATIVE (JCVI)-RELATED"/>
    <property type="match status" value="1"/>
</dbReference>
<dbReference type="InterPro" id="IPR036188">
    <property type="entry name" value="FAD/NAD-bd_sf"/>
</dbReference>
<dbReference type="Gene3D" id="3.50.50.60">
    <property type="entry name" value="FAD/NAD(P)-binding domain"/>
    <property type="match status" value="1"/>
</dbReference>
<feature type="domain" description="FAD-binding" evidence="4">
    <location>
        <begin position="3"/>
        <end position="354"/>
    </location>
</feature>
<dbReference type="GO" id="GO:0004497">
    <property type="term" value="F:monooxygenase activity"/>
    <property type="evidence" value="ECO:0007669"/>
    <property type="project" value="UniProtKB-KW"/>
</dbReference>
<accession>A0ABU1FD37</accession>
<name>A0ABU1FD37_9RHOB</name>
<proteinExistence type="predicted"/>
<keyword evidence="5" id="KW-0560">Oxidoreductase</keyword>
<dbReference type="InterPro" id="IPR002938">
    <property type="entry name" value="FAD-bd"/>
</dbReference>
<sequence length="539" mass="59581">MIDVPVLIAGAGPVGMTLALDLAQRGIRTMIVERNPTTTRHPKMDITNGRSMELFRNLGIANELRAAAVPAANPFDVTWITDFTGVELHRFVYPSVDEWRRVIRERNDGTQPLEPSMRVSQVVIEPELRKLIERHALVELRYNTAFDALRQDADGVSAVLRDVTTGETLEVRCAYLAGCDGGGSLVREGLGIKLDGQARIMERYMTHFRTDDRSLIERWGVAWHFQSVNGTLIAQNDRDVWTLHTRYQDGTLPNEIDARAMLRRFFGYDIEAEILVANVWTPHLLVADSYSKGRVFLAGDAAHQYIPTGGYGMNTGIGDATNLGWKLAAVLHGYADPGLLDSYDIERRPVGVRNRDAAGANNDVRRQIGALYDDRLYQSGPEGDARRAEVGQEIARLGNLENEAWGIEYGYVYADSPAVAAEPGATFSQDPAVYEPNTVPGARLPSVFLRDGTALFDHLGRWFTLLNFGDPDASEGLEAAAAARGVPLKVLHVEDPAIAPIYQAPLVLVRTDQHVAWRGERCDEATALRVIDRITGRAN</sequence>
<dbReference type="Pfam" id="PF21274">
    <property type="entry name" value="Rng_hyd_C"/>
    <property type="match status" value="1"/>
</dbReference>
<keyword evidence="3" id="KW-0274">FAD</keyword>
<dbReference type="NCBIfam" id="NF004780">
    <property type="entry name" value="PRK06126.1"/>
    <property type="match status" value="1"/>
</dbReference>
<dbReference type="InterPro" id="IPR050641">
    <property type="entry name" value="RIFMO-like"/>
</dbReference>
<evidence type="ECO:0000313" key="6">
    <source>
        <dbReference type="Proteomes" id="UP001247754"/>
    </source>
</evidence>
<protein>
    <submittedName>
        <fullName evidence="5">FAD-dependent monooxygenase</fullName>
    </submittedName>
</protein>
<organism evidence="5 6">
    <name type="scientific">Ruixingdingia sedimenti</name>
    <dbReference type="NCBI Taxonomy" id="3073604"/>
    <lineage>
        <taxon>Bacteria</taxon>
        <taxon>Pseudomonadati</taxon>
        <taxon>Pseudomonadota</taxon>
        <taxon>Alphaproteobacteria</taxon>
        <taxon>Rhodobacterales</taxon>
        <taxon>Paracoccaceae</taxon>
        <taxon>Ruixingdingia</taxon>
    </lineage>
</organism>
<evidence type="ECO:0000256" key="3">
    <source>
        <dbReference type="ARBA" id="ARBA00022827"/>
    </source>
</evidence>
<evidence type="ECO:0000256" key="2">
    <source>
        <dbReference type="ARBA" id="ARBA00022630"/>
    </source>
</evidence>
<evidence type="ECO:0000256" key="1">
    <source>
        <dbReference type="ARBA" id="ARBA00001974"/>
    </source>
</evidence>